<evidence type="ECO:0000256" key="5">
    <source>
        <dbReference type="SAM" id="MobiDB-lite"/>
    </source>
</evidence>
<keyword evidence="7" id="KW-1185">Reference proteome</keyword>
<feature type="domain" description="Ubiquitin-like protease family profile" evidence="6">
    <location>
        <begin position="340"/>
        <end position="533"/>
    </location>
</feature>
<name>A0ABM3QI14_SPIOL</name>
<reference evidence="8" key="2">
    <citation type="submission" date="2025-08" db="UniProtKB">
        <authorList>
            <consortium name="RefSeq"/>
        </authorList>
    </citation>
    <scope>IDENTIFICATION</scope>
    <source>
        <tissue evidence="8">Leaf</tissue>
    </source>
</reference>
<dbReference type="Gene3D" id="3.30.310.130">
    <property type="entry name" value="Ubiquitin-related"/>
    <property type="match status" value="1"/>
</dbReference>
<evidence type="ECO:0000259" key="6">
    <source>
        <dbReference type="PROSITE" id="PS50600"/>
    </source>
</evidence>
<proteinExistence type="inferred from homology"/>
<accession>A0ABM3QI14</accession>
<protein>
    <submittedName>
        <fullName evidence="8">Ubiquitin-like-specific protease 1D</fullName>
    </submittedName>
</protein>
<feature type="compositionally biased region" description="Polar residues" evidence="5">
    <location>
        <begin position="181"/>
        <end position="191"/>
    </location>
</feature>
<dbReference type="PANTHER" id="PTHR46915">
    <property type="entry name" value="UBIQUITIN-LIKE PROTEASE 4-RELATED"/>
    <property type="match status" value="1"/>
</dbReference>
<evidence type="ECO:0000313" key="7">
    <source>
        <dbReference type="Proteomes" id="UP000813463"/>
    </source>
</evidence>
<dbReference type="InterPro" id="IPR038765">
    <property type="entry name" value="Papain-like_cys_pep_sf"/>
</dbReference>
<evidence type="ECO:0000313" key="8">
    <source>
        <dbReference type="RefSeq" id="XP_056683002.1"/>
    </source>
</evidence>
<feature type="compositionally biased region" description="Basic and acidic residues" evidence="5">
    <location>
        <begin position="230"/>
        <end position="239"/>
    </location>
</feature>
<dbReference type="GO" id="GO:0008233">
    <property type="term" value="F:peptidase activity"/>
    <property type="evidence" value="ECO:0007669"/>
    <property type="project" value="UniProtKB-KW"/>
</dbReference>
<dbReference type="RefSeq" id="XP_056683002.1">
    <property type="nucleotide sequence ID" value="XM_056827024.1"/>
</dbReference>
<dbReference type="GO" id="GO:0006508">
    <property type="term" value="P:proteolysis"/>
    <property type="evidence" value="ECO:0007669"/>
    <property type="project" value="UniProtKB-KW"/>
</dbReference>
<dbReference type="Proteomes" id="UP000813463">
    <property type="component" value="Chromosome 1"/>
</dbReference>
<dbReference type="Pfam" id="PF02902">
    <property type="entry name" value="Peptidase_C48"/>
    <property type="match status" value="1"/>
</dbReference>
<keyword evidence="4" id="KW-0788">Thiol protease</keyword>
<evidence type="ECO:0000256" key="1">
    <source>
        <dbReference type="ARBA" id="ARBA00005234"/>
    </source>
</evidence>
<dbReference type="InterPro" id="IPR003653">
    <property type="entry name" value="Peptidase_C48_C"/>
</dbReference>
<evidence type="ECO:0000256" key="4">
    <source>
        <dbReference type="ARBA" id="ARBA00022807"/>
    </source>
</evidence>
<dbReference type="Gene3D" id="1.10.418.20">
    <property type="match status" value="1"/>
</dbReference>
<keyword evidence="3" id="KW-0378">Hydrolase</keyword>
<gene>
    <name evidence="8" type="primary">LOC110782939</name>
</gene>
<evidence type="ECO:0000256" key="2">
    <source>
        <dbReference type="ARBA" id="ARBA00022670"/>
    </source>
</evidence>
<reference evidence="7" key="1">
    <citation type="journal article" date="2021" name="Nat. Commun.">
        <title>Genomic analyses provide insights into spinach domestication and the genetic basis of agronomic traits.</title>
        <authorList>
            <person name="Cai X."/>
            <person name="Sun X."/>
            <person name="Xu C."/>
            <person name="Sun H."/>
            <person name="Wang X."/>
            <person name="Ge C."/>
            <person name="Zhang Z."/>
            <person name="Wang Q."/>
            <person name="Fei Z."/>
            <person name="Jiao C."/>
            <person name="Wang Q."/>
        </authorList>
    </citation>
    <scope>NUCLEOTIDE SEQUENCE [LARGE SCALE GENOMIC DNA]</scope>
    <source>
        <strain evidence="7">cv. Varoflay</strain>
    </source>
</reference>
<dbReference type="PROSITE" id="PS50600">
    <property type="entry name" value="ULP_PROTEASE"/>
    <property type="match status" value="1"/>
</dbReference>
<dbReference type="PANTHER" id="PTHR46915:SF2">
    <property type="entry name" value="UBIQUITIN-LIKE PROTEASE 4"/>
    <property type="match status" value="1"/>
</dbReference>
<comment type="similarity">
    <text evidence="1">Belongs to the peptidase C48 family.</text>
</comment>
<feature type="compositionally biased region" description="Polar residues" evidence="5">
    <location>
        <begin position="153"/>
        <end position="167"/>
    </location>
</feature>
<feature type="region of interest" description="Disordered" evidence="5">
    <location>
        <begin position="42"/>
        <end position="76"/>
    </location>
</feature>
<sequence>MEVREAAADTTIADTGEKKPLKIDYKELFGEDHDEPVKEIVVVHTNRRRRPPEKERKSDCDSTPDNPPPCGGDDYSSMLDVQLKRAIERQTSNVAKLSASLPDKGAKLKIKLKGLEDELLRRQLRYKEGDNGWEKPMHLENSSGKGVLGGSKQAAQSSQTPSESTFATCFLKKLDDDNPNREQNTSNQASNAFDRELSYLNPCDKSKRKSAGKLPPSKRALGSKEFYAWKPEKPEDRPPRNGRKYMGLNGKQAGKVSLLGSLPLSNEKIASACTDECLSPSYSEASQALDSNGSKTEKAVVLVDEEEPELIVEKQIAEDLPSTSSEGKIYYPSREAPESLEILRSELKCLEPGECLTSTIMNFYIRFLQEECCPDNSSQQNFYFFNTYFYSKLQDAVADQKSGKESPFKKCRRWWKGVNIFQKAYMFLPINEDNHWSLAIICIPDEQGESGLNILHLDSLGVHSSDSIFDHIKRLLINEWKMLNEDVDAVKAPISDRIWQHLPRRIEQKYIVVPRQTNDYDCGLFVLYYMERFIQDAPERLTRELSSMFGKNWFKPQEASRLRGKIKKILQQEFNEEVKPDNWTCEPVCLSVNVETTKAIDQAEIS</sequence>
<evidence type="ECO:0000256" key="3">
    <source>
        <dbReference type="ARBA" id="ARBA00022801"/>
    </source>
</evidence>
<organism evidence="7 8">
    <name type="scientific">Spinacia oleracea</name>
    <name type="common">Spinach</name>
    <dbReference type="NCBI Taxonomy" id="3562"/>
    <lineage>
        <taxon>Eukaryota</taxon>
        <taxon>Viridiplantae</taxon>
        <taxon>Streptophyta</taxon>
        <taxon>Embryophyta</taxon>
        <taxon>Tracheophyta</taxon>
        <taxon>Spermatophyta</taxon>
        <taxon>Magnoliopsida</taxon>
        <taxon>eudicotyledons</taxon>
        <taxon>Gunneridae</taxon>
        <taxon>Pentapetalae</taxon>
        <taxon>Caryophyllales</taxon>
        <taxon>Chenopodiaceae</taxon>
        <taxon>Chenopodioideae</taxon>
        <taxon>Anserineae</taxon>
        <taxon>Spinacia</taxon>
    </lineage>
</organism>
<dbReference type="GeneID" id="110782939"/>
<feature type="region of interest" description="Disordered" evidence="5">
    <location>
        <begin position="131"/>
        <end position="245"/>
    </location>
</feature>
<dbReference type="SUPFAM" id="SSF54001">
    <property type="entry name" value="Cysteine proteinases"/>
    <property type="match status" value="1"/>
</dbReference>
<keyword evidence="2 8" id="KW-0645">Protease</keyword>